<organism evidence="1 2">
    <name type="scientific">Staurois parvus</name>
    <dbReference type="NCBI Taxonomy" id="386267"/>
    <lineage>
        <taxon>Eukaryota</taxon>
        <taxon>Metazoa</taxon>
        <taxon>Chordata</taxon>
        <taxon>Craniata</taxon>
        <taxon>Vertebrata</taxon>
        <taxon>Euteleostomi</taxon>
        <taxon>Amphibia</taxon>
        <taxon>Batrachia</taxon>
        <taxon>Anura</taxon>
        <taxon>Neobatrachia</taxon>
        <taxon>Ranoidea</taxon>
        <taxon>Ranidae</taxon>
        <taxon>Staurois</taxon>
    </lineage>
</organism>
<keyword evidence="2" id="KW-1185">Reference proteome</keyword>
<name>A0ABN9DII3_9NEOB</name>
<dbReference type="Proteomes" id="UP001162483">
    <property type="component" value="Unassembled WGS sequence"/>
</dbReference>
<gene>
    <name evidence="1" type="ORF">SPARVUS_LOCUS7438812</name>
</gene>
<dbReference type="EMBL" id="CATNWA010014492">
    <property type="protein sequence ID" value="CAI9572426.1"/>
    <property type="molecule type" value="Genomic_DNA"/>
</dbReference>
<protein>
    <submittedName>
        <fullName evidence="1">Uncharacterized protein</fullName>
    </submittedName>
</protein>
<accession>A0ABN9DII3</accession>
<feature type="non-terminal residue" evidence="1">
    <location>
        <position position="1"/>
    </location>
</feature>
<sequence>WSVKSHFSSHQSIKALKNLSSDISWPSLDVSTYVSCSVVLGFQPSLLWPCL</sequence>
<evidence type="ECO:0000313" key="1">
    <source>
        <dbReference type="EMBL" id="CAI9572426.1"/>
    </source>
</evidence>
<comment type="caution">
    <text evidence="1">The sequence shown here is derived from an EMBL/GenBank/DDBJ whole genome shotgun (WGS) entry which is preliminary data.</text>
</comment>
<proteinExistence type="predicted"/>
<evidence type="ECO:0000313" key="2">
    <source>
        <dbReference type="Proteomes" id="UP001162483"/>
    </source>
</evidence>
<reference evidence="1" key="1">
    <citation type="submission" date="2023-05" db="EMBL/GenBank/DDBJ databases">
        <authorList>
            <person name="Stuckert A."/>
        </authorList>
    </citation>
    <scope>NUCLEOTIDE SEQUENCE</scope>
</reference>